<proteinExistence type="inferred from homology"/>
<comment type="caution">
    <text evidence="11">The sequence shown here is derived from an EMBL/GenBank/DDBJ whole genome shotgun (WGS) entry which is preliminary data.</text>
</comment>
<dbReference type="Proteomes" id="UP000446768">
    <property type="component" value="Unassembled WGS sequence"/>
</dbReference>
<dbReference type="Gene3D" id="3.40.50.300">
    <property type="entry name" value="P-loop containing nucleotide triphosphate hydrolases"/>
    <property type="match status" value="1"/>
</dbReference>
<organism evidence="11 12">
    <name type="scientific">Pseudoduganella rivuli</name>
    <dbReference type="NCBI Taxonomy" id="2666085"/>
    <lineage>
        <taxon>Bacteria</taxon>
        <taxon>Pseudomonadati</taxon>
        <taxon>Pseudomonadota</taxon>
        <taxon>Betaproteobacteria</taxon>
        <taxon>Burkholderiales</taxon>
        <taxon>Oxalobacteraceae</taxon>
        <taxon>Telluria group</taxon>
        <taxon>Pseudoduganella</taxon>
    </lineage>
</organism>
<dbReference type="NCBIfam" id="TIGR01313">
    <property type="entry name" value="therm_gnt_kin"/>
    <property type="match status" value="1"/>
</dbReference>
<dbReference type="GO" id="GO:0019521">
    <property type="term" value="P:D-gluconate metabolic process"/>
    <property type="evidence" value="ECO:0007669"/>
    <property type="project" value="UniProtKB-KW"/>
</dbReference>
<dbReference type="GO" id="GO:0005737">
    <property type="term" value="C:cytoplasm"/>
    <property type="evidence" value="ECO:0007669"/>
    <property type="project" value="TreeGrafter"/>
</dbReference>
<dbReference type="Pfam" id="PF13671">
    <property type="entry name" value="AAA_33"/>
    <property type="match status" value="1"/>
</dbReference>
<keyword evidence="12" id="KW-1185">Reference proteome</keyword>
<keyword evidence="4 10" id="KW-0808">Transferase</keyword>
<evidence type="ECO:0000313" key="12">
    <source>
        <dbReference type="Proteomes" id="UP000446768"/>
    </source>
</evidence>
<dbReference type="PANTHER" id="PTHR43442:SF3">
    <property type="entry name" value="GLUCONOKINASE-RELATED"/>
    <property type="match status" value="1"/>
</dbReference>
<comment type="catalytic activity">
    <reaction evidence="9 10">
        <text>D-gluconate + ATP = 6-phospho-D-gluconate + ADP + H(+)</text>
        <dbReference type="Rhea" id="RHEA:19433"/>
        <dbReference type="ChEBI" id="CHEBI:15378"/>
        <dbReference type="ChEBI" id="CHEBI:18391"/>
        <dbReference type="ChEBI" id="CHEBI:30616"/>
        <dbReference type="ChEBI" id="CHEBI:58759"/>
        <dbReference type="ChEBI" id="CHEBI:456216"/>
        <dbReference type="EC" id="2.7.1.12"/>
    </reaction>
</comment>
<sequence>MGVCGSGKSEVGRRVAQALGARFIEGDDYHSPANVAKMASGIPLDDADRAAWLQCLRQEIATARGTGASLVVSCSALKRRYRDLLREGDPALRFAHLKGERNVIAQRLAARKDHYMPPALLDSQLQALQPLQADETGVTLDITAAPQQLAEAILEIAQR</sequence>
<comment type="pathway">
    <text evidence="1">Carbohydrate acid metabolism.</text>
</comment>
<dbReference type="EC" id="2.7.1.12" evidence="3 10"/>
<protein>
    <recommendedName>
        <fullName evidence="3 10">Gluconokinase</fullName>
        <ecNumber evidence="3 10">2.7.1.12</ecNumber>
    </recommendedName>
</protein>
<keyword evidence="5 10" id="KW-0547">Nucleotide-binding</keyword>
<name>A0A7X2IKN3_9BURK</name>
<gene>
    <name evidence="11" type="ORF">GJ700_07765</name>
</gene>
<dbReference type="AlphaFoldDB" id="A0A7X2IKN3"/>
<keyword evidence="8" id="KW-0311">Gluconate utilization</keyword>
<dbReference type="GO" id="GO:0046316">
    <property type="term" value="F:gluconokinase activity"/>
    <property type="evidence" value="ECO:0007669"/>
    <property type="project" value="UniProtKB-EC"/>
</dbReference>
<keyword evidence="7 10" id="KW-0067">ATP-binding</keyword>
<dbReference type="EMBL" id="WKJJ01000004">
    <property type="protein sequence ID" value="MRV71620.1"/>
    <property type="molecule type" value="Genomic_DNA"/>
</dbReference>
<evidence type="ECO:0000256" key="7">
    <source>
        <dbReference type="ARBA" id="ARBA00022840"/>
    </source>
</evidence>
<comment type="similarity">
    <text evidence="2 10">Belongs to the gluconokinase GntK/GntV family.</text>
</comment>
<evidence type="ECO:0000256" key="5">
    <source>
        <dbReference type="ARBA" id="ARBA00022741"/>
    </source>
</evidence>
<evidence type="ECO:0000256" key="8">
    <source>
        <dbReference type="ARBA" id="ARBA00023064"/>
    </source>
</evidence>
<dbReference type="InterPro" id="IPR027417">
    <property type="entry name" value="P-loop_NTPase"/>
</dbReference>
<dbReference type="InterPro" id="IPR006001">
    <property type="entry name" value="Therm_gnt_kin"/>
</dbReference>
<evidence type="ECO:0000313" key="11">
    <source>
        <dbReference type="EMBL" id="MRV71620.1"/>
    </source>
</evidence>
<evidence type="ECO:0000256" key="1">
    <source>
        <dbReference type="ARBA" id="ARBA00004761"/>
    </source>
</evidence>
<dbReference type="PANTHER" id="PTHR43442">
    <property type="entry name" value="GLUCONOKINASE-RELATED"/>
    <property type="match status" value="1"/>
</dbReference>
<evidence type="ECO:0000256" key="3">
    <source>
        <dbReference type="ARBA" id="ARBA00012054"/>
    </source>
</evidence>
<evidence type="ECO:0000256" key="2">
    <source>
        <dbReference type="ARBA" id="ARBA00008420"/>
    </source>
</evidence>
<keyword evidence="6 10" id="KW-0418">Kinase</keyword>
<evidence type="ECO:0000256" key="10">
    <source>
        <dbReference type="RuleBase" id="RU363066"/>
    </source>
</evidence>
<dbReference type="SUPFAM" id="SSF52540">
    <property type="entry name" value="P-loop containing nucleoside triphosphate hydrolases"/>
    <property type="match status" value="1"/>
</dbReference>
<dbReference type="CDD" id="cd02021">
    <property type="entry name" value="GntK"/>
    <property type="match status" value="1"/>
</dbReference>
<evidence type="ECO:0000256" key="4">
    <source>
        <dbReference type="ARBA" id="ARBA00022679"/>
    </source>
</evidence>
<dbReference type="GO" id="GO:0005524">
    <property type="term" value="F:ATP binding"/>
    <property type="evidence" value="ECO:0007669"/>
    <property type="project" value="UniProtKB-KW"/>
</dbReference>
<evidence type="ECO:0000256" key="9">
    <source>
        <dbReference type="ARBA" id="ARBA00048090"/>
    </source>
</evidence>
<accession>A0A7X2IKN3</accession>
<evidence type="ECO:0000256" key="6">
    <source>
        <dbReference type="ARBA" id="ARBA00022777"/>
    </source>
</evidence>
<dbReference type="FunFam" id="3.40.50.300:FF:000522">
    <property type="entry name" value="Gluconokinase"/>
    <property type="match status" value="1"/>
</dbReference>
<reference evidence="11 12" key="1">
    <citation type="submission" date="2019-11" db="EMBL/GenBank/DDBJ databases">
        <title>Novel species isolated from a subtropical stream in China.</title>
        <authorList>
            <person name="Lu H."/>
        </authorList>
    </citation>
    <scope>NUCLEOTIDE SEQUENCE [LARGE SCALE GENOMIC DNA]</scope>
    <source>
        <strain evidence="11 12">FT92W</strain>
    </source>
</reference>